<feature type="compositionally biased region" description="Basic and acidic residues" evidence="1">
    <location>
        <begin position="555"/>
        <end position="568"/>
    </location>
</feature>
<dbReference type="AlphaFoldDB" id="A0A0J1GX56"/>
<organism evidence="4 5">
    <name type="scientific">Photobacterium aquae</name>
    <dbReference type="NCBI Taxonomy" id="1195763"/>
    <lineage>
        <taxon>Bacteria</taxon>
        <taxon>Pseudomonadati</taxon>
        <taxon>Pseudomonadota</taxon>
        <taxon>Gammaproteobacteria</taxon>
        <taxon>Vibrionales</taxon>
        <taxon>Vibrionaceae</taxon>
        <taxon>Photobacterium</taxon>
    </lineage>
</organism>
<name>A0A0J1GX56_9GAMM</name>
<evidence type="ECO:0000256" key="3">
    <source>
        <dbReference type="SAM" id="SignalP"/>
    </source>
</evidence>
<dbReference type="PANTHER" id="PTHR40940">
    <property type="entry name" value="PROTEIN BATD-RELATED"/>
    <property type="match status" value="1"/>
</dbReference>
<evidence type="ECO:0000256" key="1">
    <source>
        <dbReference type="SAM" id="MobiDB-lite"/>
    </source>
</evidence>
<comment type="caution">
    <text evidence="4">The sequence shown here is derived from an EMBL/GenBank/DDBJ whole genome shotgun (WGS) entry which is preliminary data.</text>
</comment>
<keyword evidence="2" id="KW-1133">Transmembrane helix</keyword>
<feature type="transmembrane region" description="Helical" evidence="2">
    <location>
        <begin position="431"/>
        <end position="451"/>
    </location>
</feature>
<keyword evidence="5" id="KW-1185">Reference proteome</keyword>
<sequence length="576" mass="63014">MNTRNFASIMPLQLKHAMLCLATFMGLFFTSATYAAQAVATVSKNVVGVHEVFQLQVSIDDNVNTNALDLSVLKEHFNIGTPSASSGTQIINGTVSRSTEWTVALATKEIGEFTIPSFRIGASSTDPITITSLKTASDGQTNTATPDIKVMADLDKSSLYLGESAEYTVRVQLGEQIRQASLTAPSGDGLEVHQLGEDRQVETVLNGKRYLVVIRKYQITPTSAGNITLHGAEFSGTIIKGSRGFGSTLRLPFNKAAEQEVLHVKNKPAGYQGVWLPTEDLQLSQQWQPTTNSVKVGEPITRILTLRVKNIEQSRLPNLNLTYPSSVRVYSEKPVYGSDQGYTTMTLKQVIIPRQDGTLTLPSLAINWWDTANDKQQTSKVDGLSLTVMPGDNPSTIDNNTAAPVNLAPNTTANPQPTPTPQTAETANNPVWIWATGIFAGLWLLTIWLFINERNKRLALIASTTVLIPGTDKAIPSPLAGMRQAIKANDNIQLQYHMKKWQQAQPNHPQEQQVRKLISAIMASSYAAKQSTENGKKDESVKDAQKTLLSLLETIEKEPLRSQTDKKPALTPIEPE</sequence>
<accession>A0A0J1GX56</accession>
<feature type="region of interest" description="Disordered" evidence="1">
    <location>
        <begin position="555"/>
        <end position="576"/>
    </location>
</feature>
<evidence type="ECO:0000313" key="5">
    <source>
        <dbReference type="Proteomes" id="UP000036097"/>
    </source>
</evidence>
<feature type="signal peptide" evidence="3">
    <location>
        <begin position="1"/>
        <end position="35"/>
    </location>
</feature>
<dbReference type="RefSeq" id="WP_047880003.1">
    <property type="nucleotide sequence ID" value="NZ_LDOT01000023.1"/>
</dbReference>
<dbReference type="Proteomes" id="UP000036097">
    <property type="component" value="Unassembled WGS sequence"/>
</dbReference>
<gene>
    <name evidence="4" type="ORF">ABT56_16665</name>
</gene>
<keyword evidence="2" id="KW-0472">Membrane</keyword>
<proteinExistence type="predicted"/>
<reference evidence="4 5" key="1">
    <citation type="submission" date="2015-05" db="EMBL/GenBank/DDBJ databases">
        <title>Photobacterium galathea sp. nov.</title>
        <authorList>
            <person name="Machado H."/>
            <person name="Gram L."/>
        </authorList>
    </citation>
    <scope>NUCLEOTIDE SEQUENCE [LARGE SCALE GENOMIC DNA]</scope>
    <source>
        <strain evidence="4 5">CGMCC 1.12159</strain>
    </source>
</reference>
<dbReference type="InterPro" id="IPR025738">
    <property type="entry name" value="BatD"/>
</dbReference>
<dbReference type="PATRIC" id="fig|1195763.3.peg.3551"/>
<protein>
    <recommendedName>
        <fullName evidence="6">BatD</fullName>
    </recommendedName>
</protein>
<keyword evidence="2" id="KW-0812">Transmembrane</keyword>
<dbReference type="OrthoDB" id="5293418at2"/>
<evidence type="ECO:0000313" key="4">
    <source>
        <dbReference type="EMBL" id="KLV04231.1"/>
    </source>
</evidence>
<dbReference type="EMBL" id="LDOT01000023">
    <property type="protein sequence ID" value="KLV04231.1"/>
    <property type="molecule type" value="Genomic_DNA"/>
</dbReference>
<keyword evidence="3" id="KW-0732">Signal</keyword>
<dbReference type="Pfam" id="PF13584">
    <property type="entry name" value="BatD"/>
    <property type="match status" value="2"/>
</dbReference>
<dbReference type="STRING" id="1195763.ABT56_16665"/>
<evidence type="ECO:0000256" key="2">
    <source>
        <dbReference type="SAM" id="Phobius"/>
    </source>
</evidence>
<evidence type="ECO:0008006" key="6">
    <source>
        <dbReference type="Google" id="ProtNLM"/>
    </source>
</evidence>
<feature type="chain" id="PRO_5005251995" description="BatD" evidence="3">
    <location>
        <begin position="36"/>
        <end position="576"/>
    </location>
</feature>
<dbReference type="PANTHER" id="PTHR40940:SF1">
    <property type="entry name" value="PROTEIN BATD"/>
    <property type="match status" value="1"/>
</dbReference>